<dbReference type="VEuPathDB" id="TriTrypDB:TRSC58_07623"/>
<feature type="transmembrane region" description="Helical" evidence="1">
    <location>
        <begin position="6"/>
        <end position="34"/>
    </location>
</feature>
<keyword evidence="1" id="KW-0812">Transmembrane</keyword>
<gene>
    <name evidence="2" type="ORF">TRSC58_07623</name>
</gene>
<name>A0A061IRS2_TRYRA</name>
<reference evidence="2 3" key="1">
    <citation type="submission" date="2013-07" db="EMBL/GenBank/DDBJ databases">
        <authorList>
            <person name="Stoco P.H."/>
            <person name="Wagner G."/>
            <person name="Gerber A."/>
            <person name="Zaha A."/>
            <person name="Thompson C."/>
            <person name="Bartholomeu D.C."/>
            <person name="Luckemeyer D.D."/>
            <person name="Bahia D."/>
            <person name="Loreto E."/>
            <person name="Prestes E.B."/>
            <person name="Lima F.M."/>
            <person name="Rodrigues-Luiz G."/>
            <person name="Vallejo G.A."/>
            <person name="Filho J.F."/>
            <person name="Monteiro K.M."/>
            <person name="Tyler K.M."/>
            <person name="de Almeida L.G."/>
            <person name="Ortiz M.F."/>
            <person name="Siervo M.A."/>
            <person name="de Moraes M.H."/>
            <person name="Cunha O.L."/>
            <person name="Mendonca-Neto R."/>
            <person name="Silva R."/>
            <person name="Teixeira S.M."/>
            <person name="Murta S.M."/>
            <person name="Sincero T.C."/>
            <person name="Mendes T.A."/>
            <person name="Urmenyi T.P."/>
            <person name="Silva V.G."/>
            <person name="da Rocha W.D."/>
            <person name="Andersson B."/>
            <person name="Romanha A.J."/>
            <person name="Steindel M."/>
            <person name="de Vasconcelos A.T."/>
            <person name="Grisard E.C."/>
        </authorList>
    </citation>
    <scope>NUCLEOTIDE SEQUENCE [LARGE SCALE GENOMIC DNA]</scope>
    <source>
        <strain evidence="2 3">SC58</strain>
    </source>
</reference>
<dbReference type="EMBL" id="AUPL01008376">
    <property type="protein sequence ID" value="ESL04844.1"/>
    <property type="molecule type" value="Genomic_DNA"/>
</dbReference>
<keyword evidence="3" id="KW-1185">Reference proteome</keyword>
<evidence type="ECO:0000256" key="1">
    <source>
        <dbReference type="SAM" id="Phobius"/>
    </source>
</evidence>
<feature type="transmembrane region" description="Helical" evidence="1">
    <location>
        <begin position="55"/>
        <end position="73"/>
    </location>
</feature>
<dbReference type="AlphaFoldDB" id="A0A061IRS2"/>
<keyword evidence="1" id="KW-0472">Membrane</keyword>
<sequence>MVCVCFFYYYLVCTSVLFFVVDFCFICVSLSFYICALHACARGVCGQAVRSLLHAYVHSPPFFVFVFFAGTFFCRCQHARRATPQAARGK</sequence>
<evidence type="ECO:0000313" key="3">
    <source>
        <dbReference type="Proteomes" id="UP000031737"/>
    </source>
</evidence>
<evidence type="ECO:0000313" key="2">
    <source>
        <dbReference type="EMBL" id="ESL04844.1"/>
    </source>
</evidence>
<accession>A0A061IRS2</accession>
<comment type="caution">
    <text evidence="2">The sequence shown here is derived from an EMBL/GenBank/DDBJ whole genome shotgun (WGS) entry which is preliminary data.</text>
</comment>
<dbReference type="Proteomes" id="UP000031737">
    <property type="component" value="Unassembled WGS sequence"/>
</dbReference>
<keyword evidence="1" id="KW-1133">Transmembrane helix</keyword>
<proteinExistence type="predicted"/>
<protein>
    <submittedName>
        <fullName evidence="2">Uncharacterized protein</fullName>
    </submittedName>
</protein>
<organism evidence="2 3">
    <name type="scientific">Trypanosoma rangeli SC58</name>
    <dbReference type="NCBI Taxonomy" id="429131"/>
    <lineage>
        <taxon>Eukaryota</taxon>
        <taxon>Discoba</taxon>
        <taxon>Euglenozoa</taxon>
        <taxon>Kinetoplastea</taxon>
        <taxon>Metakinetoplastina</taxon>
        <taxon>Trypanosomatida</taxon>
        <taxon>Trypanosomatidae</taxon>
        <taxon>Trypanosoma</taxon>
        <taxon>Herpetosoma</taxon>
    </lineage>
</organism>